<organism evidence="1 2">
    <name type="scientific">Bradyrhizobium niftali</name>
    <dbReference type="NCBI Taxonomy" id="2560055"/>
    <lineage>
        <taxon>Bacteria</taxon>
        <taxon>Pseudomonadati</taxon>
        <taxon>Pseudomonadota</taxon>
        <taxon>Alphaproteobacteria</taxon>
        <taxon>Hyphomicrobiales</taxon>
        <taxon>Nitrobacteraceae</taxon>
        <taxon>Bradyrhizobium</taxon>
    </lineage>
</organism>
<reference evidence="1 2" key="1">
    <citation type="submission" date="2019-03" db="EMBL/GenBank/DDBJ databases">
        <title>Bradyrhizobium diversity isolated from nodules of Chamaecrista fasciculata.</title>
        <authorList>
            <person name="Klepa M.S."/>
            <person name="Urquiaga M.O."/>
            <person name="Hungria M."/>
            <person name="Delamuta J.R."/>
        </authorList>
    </citation>
    <scope>NUCLEOTIDE SEQUENCE [LARGE SCALE GENOMIC DNA]</scope>
    <source>
        <strain evidence="1 2">CNPSo 3448</strain>
    </source>
</reference>
<protein>
    <submittedName>
        <fullName evidence="1">Uncharacterized protein</fullName>
    </submittedName>
</protein>
<sequence>MLTAGRRRDAVDAVIASLDPCVGFTLNFCEVGDA</sequence>
<evidence type="ECO:0000313" key="2">
    <source>
        <dbReference type="Proteomes" id="UP000297966"/>
    </source>
</evidence>
<keyword evidence="2" id="KW-1185">Reference proteome</keyword>
<accession>A0A4Y9M064</accession>
<evidence type="ECO:0000313" key="1">
    <source>
        <dbReference type="EMBL" id="TFV48441.1"/>
    </source>
</evidence>
<dbReference type="Proteomes" id="UP000297966">
    <property type="component" value="Unassembled WGS sequence"/>
</dbReference>
<proteinExistence type="predicted"/>
<dbReference type="EMBL" id="SPQT01000005">
    <property type="protein sequence ID" value="TFV48441.1"/>
    <property type="molecule type" value="Genomic_DNA"/>
</dbReference>
<dbReference type="AlphaFoldDB" id="A0A4Y9M064"/>
<gene>
    <name evidence="1" type="ORF">E4K65_13565</name>
</gene>
<dbReference type="OrthoDB" id="9157196at2"/>
<comment type="caution">
    <text evidence="1">The sequence shown here is derived from an EMBL/GenBank/DDBJ whole genome shotgun (WGS) entry which is preliminary data.</text>
</comment>
<name>A0A4Y9M064_9BRAD</name>